<proteinExistence type="predicted"/>
<feature type="transmembrane region" description="Helical" evidence="3">
    <location>
        <begin position="290"/>
        <end position="308"/>
    </location>
</feature>
<keyword evidence="1" id="KW-0479">Metal-binding</keyword>
<accession>A0A238FHQ4</accession>
<keyword evidence="3" id="KW-0812">Transmembrane</keyword>
<feature type="domain" description="RING-type" evidence="4">
    <location>
        <begin position="489"/>
        <end position="542"/>
    </location>
</feature>
<evidence type="ECO:0000256" key="1">
    <source>
        <dbReference type="PROSITE-ProRule" id="PRU00175"/>
    </source>
</evidence>
<feature type="compositionally biased region" description="Low complexity" evidence="2">
    <location>
        <begin position="31"/>
        <end position="56"/>
    </location>
</feature>
<dbReference type="PANTHER" id="PTHR46225:SF19">
    <property type="entry name" value="RING-TYPE DOMAIN-CONTAINING PROTEIN"/>
    <property type="match status" value="1"/>
</dbReference>
<dbReference type="Pfam" id="PF13639">
    <property type="entry name" value="zf-RING_2"/>
    <property type="match status" value="1"/>
</dbReference>
<dbReference type="Gene3D" id="3.30.40.10">
    <property type="entry name" value="Zinc/RING finger domain, C3HC4 (zinc finger)"/>
    <property type="match status" value="1"/>
</dbReference>
<dbReference type="SUPFAM" id="SSF57850">
    <property type="entry name" value="RING/U-box"/>
    <property type="match status" value="1"/>
</dbReference>
<feature type="transmembrane region" description="Helical" evidence="3">
    <location>
        <begin position="328"/>
        <end position="350"/>
    </location>
</feature>
<evidence type="ECO:0000313" key="6">
    <source>
        <dbReference type="Proteomes" id="UP000198372"/>
    </source>
</evidence>
<evidence type="ECO:0000256" key="3">
    <source>
        <dbReference type="SAM" id="Phobius"/>
    </source>
</evidence>
<dbReference type="SMART" id="SM00184">
    <property type="entry name" value="RING"/>
    <property type="match status" value="1"/>
</dbReference>
<dbReference type="EMBL" id="FMSP01000006">
    <property type="protein sequence ID" value="SCV70576.1"/>
    <property type="molecule type" value="Genomic_DNA"/>
</dbReference>
<keyword evidence="6" id="KW-1185">Reference proteome</keyword>
<organism evidence="5 6">
    <name type="scientific">Microbotryum intermedium</name>
    <dbReference type="NCBI Taxonomy" id="269621"/>
    <lineage>
        <taxon>Eukaryota</taxon>
        <taxon>Fungi</taxon>
        <taxon>Dikarya</taxon>
        <taxon>Basidiomycota</taxon>
        <taxon>Pucciniomycotina</taxon>
        <taxon>Microbotryomycetes</taxon>
        <taxon>Microbotryales</taxon>
        <taxon>Microbotryaceae</taxon>
        <taxon>Microbotryum</taxon>
    </lineage>
</organism>
<dbReference type="GO" id="GO:0008270">
    <property type="term" value="F:zinc ion binding"/>
    <property type="evidence" value="ECO:0007669"/>
    <property type="project" value="UniProtKB-KW"/>
</dbReference>
<keyword evidence="1" id="KW-0863">Zinc-finger</keyword>
<dbReference type="AlphaFoldDB" id="A0A238FHQ4"/>
<dbReference type="OrthoDB" id="8062037at2759"/>
<feature type="compositionally biased region" description="Low complexity" evidence="2">
    <location>
        <begin position="389"/>
        <end position="407"/>
    </location>
</feature>
<dbReference type="InterPro" id="IPR013083">
    <property type="entry name" value="Znf_RING/FYVE/PHD"/>
</dbReference>
<protein>
    <submittedName>
        <fullName evidence="5">BQ2448_3338 protein</fullName>
    </submittedName>
</protein>
<evidence type="ECO:0000313" key="5">
    <source>
        <dbReference type="EMBL" id="SCV70576.1"/>
    </source>
</evidence>
<gene>
    <name evidence="5" type="ORF">BQ2448_3338</name>
</gene>
<reference evidence="6" key="1">
    <citation type="submission" date="2016-09" db="EMBL/GenBank/DDBJ databases">
        <authorList>
            <person name="Jeantristanb JTB J.-T."/>
            <person name="Ricardo R."/>
        </authorList>
    </citation>
    <scope>NUCLEOTIDE SEQUENCE [LARGE SCALE GENOMIC DNA]</scope>
</reference>
<dbReference type="Proteomes" id="UP000198372">
    <property type="component" value="Unassembled WGS sequence"/>
</dbReference>
<feature type="transmembrane region" description="Helical" evidence="3">
    <location>
        <begin position="173"/>
        <end position="191"/>
    </location>
</feature>
<evidence type="ECO:0000259" key="4">
    <source>
        <dbReference type="PROSITE" id="PS50089"/>
    </source>
</evidence>
<evidence type="ECO:0000256" key="2">
    <source>
        <dbReference type="SAM" id="MobiDB-lite"/>
    </source>
</evidence>
<name>A0A238FHQ4_9BASI</name>
<keyword evidence="3" id="KW-0472">Membrane</keyword>
<feature type="region of interest" description="Disordered" evidence="2">
    <location>
        <begin position="1"/>
        <end position="90"/>
    </location>
</feature>
<dbReference type="STRING" id="269621.A0A238FHQ4"/>
<dbReference type="PANTHER" id="PTHR46225">
    <property type="entry name" value="C3H4 TYPE ZINC FINGER PROTEIN"/>
    <property type="match status" value="1"/>
</dbReference>
<feature type="compositionally biased region" description="Polar residues" evidence="2">
    <location>
        <begin position="77"/>
        <end position="90"/>
    </location>
</feature>
<feature type="region of interest" description="Disordered" evidence="2">
    <location>
        <begin position="541"/>
        <end position="571"/>
    </location>
</feature>
<feature type="region of interest" description="Disordered" evidence="2">
    <location>
        <begin position="389"/>
        <end position="444"/>
    </location>
</feature>
<dbReference type="InterPro" id="IPR001841">
    <property type="entry name" value="Znf_RING"/>
</dbReference>
<sequence>MSPADADTTQASTSSHVPVETLHPAPSAIGSPSPLAVASSASAPAPTAASSSTSPAEVVPLSIDHTDTVAPIERDSTATQDVTIPDTSSPAGQVDLVAILDRIKRHRQAEAEAETQRHEPTYPPEAAPDNTNNIELPTQPASGIVTDALQIRLSLAGRVIASLAQGKAGRDRLIVTTVIGMAQIIVWSVVLAKTTHSTCHKPLRLYLVLIIIKLGVQFPCKSTLPSRSSVGDAEQLILASAFIRAVAFYRAVTPPVRLSSDSEQVIAQREATRLVGSPEIDRRVKRVKDLVWLYSLVLFVIGNVWVFGASQCRTTAPVLWKASVAALIINYLSMFEAFAVILVVMLYLPFALYNLGNYMAPAQNEIGPMSKKEIARLPKRIFIGTKSETATSAPSAEAAGEPTASGSLNTMPHPPPIQENLPSNLKADSSMPASPAPSKQGRTRRLHLLWRPARKRTLTQNPSASDATTTDFVDLPAPGILVEPSQSACSICLGEYELPPARGESTADWEPELLNLLPCGHCFHVYCTETWLVTSGRCPVCSTPVSEEGRRKREEDQRRAQDDQEGAGTEV</sequence>
<feature type="compositionally biased region" description="Basic and acidic residues" evidence="2">
    <location>
        <begin position="64"/>
        <end position="76"/>
    </location>
</feature>
<feature type="compositionally biased region" description="Low complexity" evidence="2">
    <location>
        <begin position="427"/>
        <end position="438"/>
    </location>
</feature>
<dbReference type="PROSITE" id="PS50089">
    <property type="entry name" value="ZF_RING_2"/>
    <property type="match status" value="1"/>
</dbReference>
<feature type="compositionally biased region" description="Polar residues" evidence="2">
    <location>
        <begin position="7"/>
        <end position="16"/>
    </location>
</feature>
<feature type="compositionally biased region" description="Basic and acidic residues" evidence="2">
    <location>
        <begin position="547"/>
        <end position="562"/>
    </location>
</feature>
<keyword evidence="3" id="KW-1133">Transmembrane helix</keyword>
<keyword evidence="1" id="KW-0862">Zinc</keyword>